<proteinExistence type="predicted"/>
<keyword evidence="2" id="KW-1185">Reference proteome</keyword>
<reference evidence="2" key="1">
    <citation type="submission" date="2018-08" db="EMBL/GenBank/DDBJ databases">
        <authorList>
            <person name="Pathak A."/>
            <person name="Staton O.A."/>
            <person name="Aldaher A.R."/>
            <person name="Baird K.M."/>
            <person name="Borah A."/>
            <person name="Haggard G.E."/>
            <person name="Meesala S."/>
            <person name="Nealy S.L."/>
            <person name="Ramdas R."/>
            <person name="Rocha M."/>
            <person name="Sristi D."/>
            <person name="Thukral S."/>
            <person name="Walls C.E."/>
            <person name="Waqas M."/>
            <person name="Williams M.R."/>
            <person name="Winters A.K."/>
            <person name="Sahawneh K.J."/>
            <person name="Monti D.L."/>
            <person name="Garlena R.A."/>
            <person name="Russell D.A."/>
            <person name="Pope W.H."/>
            <person name="Jacobs-Sera D."/>
            <person name="Hatfull G.F."/>
        </authorList>
    </citation>
    <scope>NUCLEOTIDE SEQUENCE [LARGE SCALE GENOMIC DNA]</scope>
</reference>
<name>A0A385UHX4_9CAUD</name>
<dbReference type="RefSeq" id="YP_009812819.1">
    <property type="nucleotide sequence ID" value="NC_048070.1"/>
</dbReference>
<dbReference type="KEGG" id="vg:55003891"/>
<dbReference type="GeneID" id="55003891"/>
<accession>A0A385UHX4</accession>
<evidence type="ECO:0000313" key="1">
    <source>
        <dbReference type="EMBL" id="AYB69479.1"/>
    </source>
</evidence>
<gene>
    <name evidence="1" type="primary">50</name>
    <name evidence="1" type="ORF">JUICEBOX_50</name>
</gene>
<dbReference type="EMBL" id="MH727550">
    <property type="protein sequence ID" value="AYB69479.1"/>
    <property type="molecule type" value="Genomic_DNA"/>
</dbReference>
<dbReference type="Proteomes" id="UP000281572">
    <property type="component" value="Segment"/>
</dbReference>
<evidence type="ECO:0000313" key="2">
    <source>
        <dbReference type="Proteomes" id="UP000281572"/>
    </source>
</evidence>
<organism evidence="1 2">
    <name type="scientific">Corynebacterium phage Juicebox</name>
    <dbReference type="NCBI Taxonomy" id="2301600"/>
    <lineage>
        <taxon>Viruses</taxon>
        <taxon>Duplodnaviria</taxon>
        <taxon>Heunggongvirae</taxon>
        <taxon>Uroviricota</taxon>
        <taxon>Caudoviricetes</taxon>
        <taxon>Juiceboxvirus</taxon>
        <taxon>Juiceboxvirus juicebox</taxon>
    </lineage>
</organism>
<sequence>MTMLPKARVKRTEGRQPLNAFVTLITYRWEVTIDGAIVAEFDNHPDSITYAHRRASEAQGDHVERLETQAAEARDAAEKAYFATRPKPAETPVARVLHDSATRYVQGFKTDALNIFGIRP</sequence>
<protein>
    <submittedName>
        <fullName evidence="1">Uncharacterized protein</fullName>
    </submittedName>
</protein>